<feature type="transmembrane region" description="Helical" evidence="1">
    <location>
        <begin position="83"/>
        <end position="99"/>
    </location>
</feature>
<evidence type="ECO:0000256" key="1">
    <source>
        <dbReference type="SAM" id="Phobius"/>
    </source>
</evidence>
<sequence>MKANRPSLILYFTALLLTIIFDCTNQEFLAVYAKAIVVPSIFFYFFVSNNNKIDKVKFLIFFFCFVGQVFDLMDIEISNIGELFSFLIVYLLLLKLIIVDYEKIKIKKSDFLPVTMVIIFIVYLLISVLNLQFDNVDEFHFAYIFYGIVLSILGFVSYVSYITKGTYVSLLLTLMSSCFIFSDIFYIFIQFFSDSIALVLIQDITQIGSYFFMVKYFLEKKSKNTVALHYN</sequence>
<feature type="transmembrane region" description="Helical" evidence="1">
    <location>
        <begin position="195"/>
        <end position="218"/>
    </location>
</feature>
<proteinExistence type="predicted"/>
<keyword evidence="1" id="KW-0812">Transmembrane</keyword>
<keyword evidence="1" id="KW-1133">Transmembrane helix</keyword>
<name>A0A6I4NIF8_9FLAO</name>
<feature type="transmembrane region" description="Helical" evidence="1">
    <location>
        <begin position="31"/>
        <end position="47"/>
    </location>
</feature>
<keyword evidence="3" id="KW-1185">Reference proteome</keyword>
<dbReference type="AlphaFoldDB" id="A0A6I4NIF8"/>
<dbReference type="Proteomes" id="UP000471501">
    <property type="component" value="Unassembled WGS sequence"/>
</dbReference>
<dbReference type="RefSeq" id="WP_160374266.1">
    <property type="nucleotide sequence ID" value="NZ_WSTB01000003.1"/>
</dbReference>
<feature type="transmembrane region" description="Helical" evidence="1">
    <location>
        <begin position="168"/>
        <end position="189"/>
    </location>
</feature>
<organism evidence="2 3">
    <name type="scientific">Flavobacterium hydrocarbonoxydans</name>
    <dbReference type="NCBI Taxonomy" id="2683249"/>
    <lineage>
        <taxon>Bacteria</taxon>
        <taxon>Pseudomonadati</taxon>
        <taxon>Bacteroidota</taxon>
        <taxon>Flavobacteriia</taxon>
        <taxon>Flavobacteriales</taxon>
        <taxon>Flavobacteriaceae</taxon>
        <taxon>Flavobacterium</taxon>
    </lineage>
</organism>
<feature type="transmembrane region" description="Helical" evidence="1">
    <location>
        <begin position="141"/>
        <end position="161"/>
    </location>
</feature>
<evidence type="ECO:0000313" key="2">
    <source>
        <dbReference type="EMBL" id="MWB94266.1"/>
    </source>
</evidence>
<keyword evidence="1" id="KW-0472">Membrane</keyword>
<dbReference type="EMBL" id="WSTB01000003">
    <property type="protein sequence ID" value="MWB94266.1"/>
    <property type="molecule type" value="Genomic_DNA"/>
</dbReference>
<protein>
    <recommendedName>
        <fullName evidence="4">YhhN-like protein</fullName>
    </recommendedName>
</protein>
<evidence type="ECO:0000313" key="3">
    <source>
        <dbReference type="Proteomes" id="UP000471501"/>
    </source>
</evidence>
<evidence type="ECO:0008006" key="4">
    <source>
        <dbReference type="Google" id="ProtNLM"/>
    </source>
</evidence>
<feature type="transmembrane region" description="Helical" evidence="1">
    <location>
        <begin position="111"/>
        <end position="129"/>
    </location>
</feature>
<feature type="transmembrane region" description="Helical" evidence="1">
    <location>
        <begin position="59"/>
        <end position="77"/>
    </location>
</feature>
<accession>A0A6I4NIF8</accession>
<gene>
    <name evidence="2" type="ORF">GON26_07815</name>
</gene>
<comment type="caution">
    <text evidence="2">The sequence shown here is derived from an EMBL/GenBank/DDBJ whole genome shotgun (WGS) entry which is preliminary data.</text>
</comment>
<reference evidence="2 3" key="1">
    <citation type="submission" date="2019-12" db="EMBL/GenBank/DDBJ databases">
        <authorList>
            <person name="Kim Y.S."/>
        </authorList>
    </citation>
    <scope>NUCLEOTIDE SEQUENCE [LARGE SCALE GENOMIC DNA]</scope>
    <source>
        <strain evidence="2 3">GA093</strain>
    </source>
</reference>